<dbReference type="RefSeq" id="WP_274271778.1">
    <property type="nucleotide sequence ID" value="NZ_CP117834.1"/>
</dbReference>
<gene>
    <name evidence="2" type="ORF">PQ477_10955</name>
</gene>
<feature type="transmembrane region" description="Helical" evidence="1">
    <location>
        <begin position="47"/>
        <end position="72"/>
    </location>
</feature>
<organism evidence="2 3">
    <name type="scientific">Shouchella hunanensis</name>
    <dbReference type="NCBI Taxonomy" id="766894"/>
    <lineage>
        <taxon>Bacteria</taxon>
        <taxon>Bacillati</taxon>
        <taxon>Bacillota</taxon>
        <taxon>Bacilli</taxon>
        <taxon>Bacillales</taxon>
        <taxon>Bacillaceae</taxon>
        <taxon>Shouchella</taxon>
    </lineage>
</organism>
<feature type="transmembrane region" description="Helical" evidence="1">
    <location>
        <begin position="84"/>
        <end position="103"/>
    </location>
</feature>
<keyword evidence="3" id="KW-1185">Reference proteome</keyword>
<evidence type="ECO:0000313" key="3">
    <source>
        <dbReference type="Proteomes" id="UP001215143"/>
    </source>
</evidence>
<name>A0ABY7VZF3_9BACI</name>
<evidence type="ECO:0000256" key="1">
    <source>
        <dbReference type="SAM" id="Phobius"/>
    </source>
</evidence>
<proteinExistence type="predicted"/>
<feature type="transmembrane region" description="Helical" evidence="1">
    <location>
        <begin position="110"/>
        <end position="128"/>
    </location>
</feature>
<keyword evidence="1" id="KW-1133">Transmembrane helix</keyword>
<keyword evidence="1" id="KW-0812">Transmembrane</keyword>
<dbReference type="Proteomes" id="UP001215143">
    <property type="component" value="Chromosome"/>
</dbReference>
<reference evidence="2 3" key="1">
    <citation type="submission" date="2023-02" db="EMBL/GenBank/DDBJ databases">
        <authorList>
            <person name="Liu G."/>
        </authorList>
    </citation>
    <scope>NUCLEOTIDE SEQUENCE [LARGE SCALE GENOMIC DNA]</scope>
    <source>
        <strain evidence="2 3">DSM 23008</strain>
    </source>
</reference>
<protein>
    <submittedName>
        <fullName evidence="2">Uncharacterized protein</fullName>
    </submittedName>
</protein>
<keyword evidence="1" id="KW-0472">Membrane</keyword>
<sequence length="130" mass="14181">MDIFIVTITSLLIAILTTVGFFQALLTVGLPLGEAAMGGYYKVLPPVLRAVSACNALILWLMCFVYLLHIGVSFSYIKVIPTDLIVLIFTIFLGINTIVNLLSKSKKEKYIMTPISGIGFILSLLIVVTV</sequence>
<feature type="transmembrane region" description="Helical" evidence="1">
    <location>
        <begin position="6"/>
        <end position="26"/>
    </location>
</feature>
<dbReference type="EMBL" id="CP117834">
    <property type="protein sequence ID" value="WDF02042.1"/>
    <property type="molecule type" value="Genomic_DNA"/>
</dbReference>
<evidence type="ECO:0000313" key="2">
    <source>
        <dbReference type="EMBL" id="WDF02042.1"/>
    </source>
</evidence>
<accession>A0ABY7VZF3</accession>